<dbReference type="GO" id="GO:0005829">
    <property type="term" value="C:cytosol"/>
    <property type="evidence" value="ECO:0007669"/>
    <property type="project" value="TreeGrafter"/>
</dbReference>
<dbReference type="EMBL" id="JXKD01000017">
    <property type="protein sequence ID" value="OJG09358.1"/>
    <property type="molecule type" value="Genomic_DNA"/>
</dbReference>
<dbReference type="NCBIfam" id="TIGR00099">
    <property type="entry name" value="Cof-subfamily"/>
    <property type="match status" value="1"/>
</dbReference>
<evidence type="ECO:0000313" key="1">
    <source>
        <dbReference type="EMBL" id="OJG09358.1"/>
    </source>
</evidence>
<name>A0A1L8QPB1_9ENTE</name>
<dbReference type="Proteomes" id="UP000182149">
    <property type="component" value="Unassembled WGS sequence"/>
</dbReference>
<organism evidence="1 2">
    <name type="scientific">Enterococcus aquimarinus</name>
    <dbReference type="NCBI Taxonomy" id="328396"/>
    <lineage>
        <taxon>Bacteria</taxon>
        <taxon>Bacillati</taxon>
        <taxon>Bacillota</taxon>
        <taxon>Bacilli</taxon>
        <taxon>Lactobacillales</taxon>
        <taxon>Enterococcaceae</taxon>
        <taxon>Enterococcus</taxon>
    </lineage>
</organism>
<dbReference type="Gene3D" id="3.30.1240.10">
    <property type="match status" value="1"/>
</dbReference>
<dbReference type="SUPFAM" id="SSF56784">
    <property type="entry name" value="HAD-like"/>
    <property type="match status" value="1"/>
</dbReference>
<dbReference type="RefSeq" id="WP_071875543.1">
    <property type="nucleotide sequence ID" value="NZ_JBHSHF010000004.1"/>
</dbReference>
<dbReference type="OrthoDB" id="9806027at2"/>
<dbReference type="InterPro" id="IPR036412">
    <property type="entry name" value="HAD-like_sf"/>
</dbReference>
<dbReference type="InterPro" id="IPR023214">
    <property type="entry name" value="HAD_sf"/>
</dbReference>
<dbReference type="InterPro" id="IPR000150">
    <property type="entry name" value="Cof"/>
</dbReference>
<dbReference type="PANTHER" id="PTHR10000:SF55">
    <property type="entry name" value="5-AMINO-6-(5-PHOSPHO-D-RIBITYLAMINO)URACIL PHOSPHATASE YCSE"/>
    <property type="match status" value="1"/>
</dbReference>
<evidence type="ECO:0000313" key="2">
    <source>
        <dbReference type="Proteomes" id="UP000182149"/>
    </source>
</evidence>
<dbReference type="InterPro" id="IPR006379">
    <property type="entry name" value="HAD-SF_hydro_IIB"/>
</dbReference>
<dbReference type="SFLD" id="SFLDG01144">
    <property type="entry name" value="C2.B.4:_PGP_Like"/>
    <property type="match status" value="1"/>
</dbReference>
<dbReference type="CDD" id="cd07516">
    <property type="entry name" value="HAD_Pase"/>
    <property type="match status" value="1"/>
</dbReference>
<dbReference type="Pfam" id="PF08282">
    <property type="entry name" value="Hydrolase_3"/>
    <property type="match status" value="1"/>
</dbReference>
<gene>
    <name evidence="1" type="ORF">RU93_GL000844</name>
</gene>
<dbReference type="GO" id="GO:0000287">
    <property type="term" value="F:magnesium ion binding"/>
    <property type="evidence" value="ECO:0007669"/>
    <property type="project" value="TreeGrafter"/>
</dbReference>
<dbReference type="STRING" id="328396.RU93_GL000844"/>
<dbReference type="GO" id="GO:0016791">
    <property type="term" value="F:phosphatase activity"/>
    <property type="evidence" value="ECO:0007669"/>
    <property type="project" value="TreeGrafter"/>
</dbReference>
<accession>A0A1L8QPB1</accession>
<dbReference type="Gene3D" id="3.40.50.1000">
    <property type="entry name" value="HAD superfamily/HAD-like"/>
    <property type="match status" value="1"/>
</dbReference>
<dbReference type="PROSITE" id="PS01229">
    <property type="entry name" value="COF_2"/>
    <property type="match status" value="1"/>
</dbReference>
<proteinExistence type="predicted"/>
<protein>
    <submittedName>
        <fullName evidence="1">HAD superfamily hydrolase</fullName>
    </submittedName>
</protein>
<keyword evidence="2" id="KW-1185">Reference proteome</keyword>
<keyword evidence="1" id="KW-0378">Hydrolase</keyword>
<sequence length="289" mass="31868">MIKLIASDMDGTLLDAEMRISQENIDAIRYAQEQGVEFVIATGRNVFEALPPLKEAGIECAMITLNGAHVFDKEGNSLFTTPIDKNELLQMFDILDQHGIYYEIATQEGNFTISKEARIEQFAAHVTDALPHLTHRMAIAMTVARLEFFPVKVVPSLRELAAQEDIEVLKVICFDKRGNKHLGAAGKKIAEFEDCVVTSSGNNNIEINHKYAQKGIAVSHVAKERGVDLEHVMTIGDNLNDLSMIQVAGVSFAMGNALNELKEEAKYLTDENVNAGVGKAIIRAIEEQL</sequence>
<comment type="caution">
    <text evidence="1">The sequence shown here is derived from an EMBL/GenBank/DDBJ whole genome shotgun (WGS) entry which is preliminary data.</text>
</comment>
<reference evidence="1 2" key="1">
    <citation type="submission" date="2014-12" db="EMBL/GenBank/DDBJ databases">
        <title>Draft genome sequences of 29 type strains of Enterococci.</title>
        <authorList>
            <person name="Zhong Z."/>
            <person name="Sun Z."/>
            <person name="Liu W."/>
            <person name="Zhang W."/>
            <person name="Zhang H."/>
        </authorList>
    </citation>
    <scope>NUCLEOTIDE SEQUENCE [LARGE SCALE GENOMIC DNA]</scope>
    <source>
        <strain evidence="1 2">DSM 17690</strain>
    </source>
</reference>
<dbReference type="NCBIfam" id="TIGR01484">
    <property type="entry name" value="HAD-SF-IIB"/>
    <property type="match status" value="1"/>
</dbReference>
<dbReference type="PANTHER" id="PTHR10000">
    <property type="entry name" value="PHOSPHOSERINE PHOSPHATASE"/>
    <property type="match status" value="1"/>
</dbReference>
<dbReference type="AlphaFoldDB" id="A0A1L8QPB1"/>
<dbReference type="SFLD" id="SFLDS00003">
    <property type="entry name" value="Haloacid_Dehalogenase"/>
    <property type="match status" value="1"/>
</dbReference>
<dbReference type="SFLD" id="SFLDG01140">
    <property type="entry name" value="C2.B:_Phosphomannomutase_and_P"/>
    <property type="match status" value="1"/>
</dbReference>